<dbReference type="AlphaFoldDB" id="A0AAV1I3I3"/>
<evidence type="ECO:0000256" key="4">
    <source>
        <dbReference type="PROSITE-ProRule" id="PRU00723"/>
    </source>
</evidence>
<dbReference type="PANTHER" id="PTHR12681:SF0">
    <property type="entry name" value="ZINC FINGER CCCH DOMAIN-CONTAINING PROTEIN 15"/>
    <property type="match status" value="1"/>
</dbReference>
<evidence type="ECO:0000259" key="6">
    <source>
        <dbReference type="PROSITE" id="PS50103"/>
    </source>
</evidence>
<dbReference type="PROSITE" id="PS50103">
    <property type="entry name" value="ZF_C3H1"/>
    <property type="match status" value="2"/>
</dbReference>
<dbReference type="Proteomes" id="UP001314263">
    <property type="component" value="Unassembled WGS sequence"/>
</dbReference>
<feature type="domain" description="C3H1-type" evidence="6">
    <location>
        <begin position="94"/>
        <end position="121"/>
    </location>
</feature>
<proteinExistence type="predicted"/>
<feature type="domain" description="C3H1-type" evidence="6">
    <location>
        <begin position="166"/>
        <end position="203"/>
    </location>
</feature>
<gene>
    <name evidence="7" type="ORF">CVIRNUC_003840</name>
</gene>
<dbReference type="GO" id="GO:0002181">
    <property type="term" value="P:cytoplasmic translation"/>
    <property type="evidence" value="ECO:0007669"/>
    <property type="project" value="TreeGrafter"/>
</dbReference>
<dbReference type="Gene3D" id="4.10.1000.10">
    <property type="entry name" value="Zinc finger, CCCH-type"/>
    <property type="match status" value="1"/>
</dbReference>
<comment type="caution">
    <text evidence="7">The sequence shown here is derived from an EMBL/GenBank/DDBJ whole genome shotgun (WGS) entry which is preliminary data.</text>
</comment>
<dbReference type="EMBL" id="CAUYUE010000004">
    <property type="protein sequence ID" value="CAK0771177.1"/>
    <property type="molecule type" value="Genomic_DNA"/>
</dbReference>
<accession>A0AAV1I3I3</accession>
<dbReference type="InterPro" id="IPR032378">
    <property type="entry name" value="ZC3H15/TMA46_C"/>
</dbReference>
<reference evidence="7 8" key="1">
    <citation type="submission" date="2023-10" db="EMBL/GenBank/DDBJ databases">
        <authorList>
            <person name="Maclean D."/>
            <person name="Macfadyen A."/>
        </authorList>
    </citation>
    <scope>NUCLEOTIDE SEQUENCE [LARGE SCALE GENOMIC DNA]</scope>
</reference>
<dbReference type="SMART" id="SM00356">
    <property type="entry name" value="ZnF_C3H1"/>
    <property type="match status" value="2"/>
</dbReference>
<evidence type="ECO:0000256" key="1">
    <source>
        <dbReference type="ARBA" id="ARBA00022723"/>
    </source>
</evidence>
<dbReference type="PANTHER" id="PTHR12681">
    <property type="entry name" value="ZINC FINGER-CONTAINING PROTEIN P48ZNF"/>
    <property type="match status" value="1"/>
</dbReference>
<dbReference type="Gene3D" id="6.20.400.10">
    <property type="match status" value="1"/>
</dbReference>
<name>A0AAV1I3I3_9CHLO</name>
<evidence type="ECO:0000256" key="5">
    <source>
        <dbReference type="SAM" id="MobiDB-lite"/>
    </source>
</evidence>
<sequence>MAPKQNKAADKAKLANKQKVAEDKTFGLKNKNKSAKVQQYVQTVKKNVDDAVNKQKTAASSVKDKKKAEAERQKELAELFAVAIKQPKVPAGVDPKSIVCEYFRHGQCTKGFKCKFSHDLSVERKGGKIDIFSDRRKDEDEEGMEDWDQDKLEEVIAQKHSTEKNRPTDIICKFFLDAVEKKVYGWFWQCPNGKDCKYRHALPPGYVLKSQMKELLEAEAANIKPIEEEIEDERRKVEAKTPITEETFRKWREDRKTDKEKQMAAAEAERKRKGNLTGREIFMEEGFLAQDDAGAHEAYERELDEEEAIKRLDAEAAARRAEGAVHAASNGSTAASSHAAAAGGSAATPAAEEVSSAVHNLAAEDADVFDEELSDDEEDVDDNELDALEASLADVTVK</sequence>
<feature type="region of interest" description="Disordered" evidence="5">
    <location>
        <begin position="1"/>
        <end position="20"/>
    </location>
</feature>
<feature type="zinc finger region" description="C3H1-type" evidence="4">
    <location>
        <begin position="94"/>
        <end position="121"/>
    </location>
</feature>
<organism evidence="7 8">
    <name type="scientific">Coccomyxa viridis</name>
    <dbReference type="NCBI Taxonomy" id="1274662"/>
    <lineage>
        <taxon>Eukaryota</taxon>
        <taxon>Viridiplantae</taxon>
        <taxon>Chlorophyta</taxon>
        <taxon>core chlorophytes</taxon>
        <taxon>Trebouxiophyceae</taxon>
        <taxon>Trebouxiophyceae incertae sedis</taxon>
        <taxon>Coccomyxaceae</taxon>
        <taxon>Coccomyxa</taxon>
    </lineage>
</organism>
<dbReference type="InterPro" id="IPR036855">
    <property type="entry name" value="Znf_CCCH_sf"/>
</dbReference>
<keyword evidence="2 4" id="KW-0863">Zinc-finger</keyword>
<evidence type="ECO:0000313" key="8">
    <source>
        <dbReference type="Proteomes" id="UP001314263"/>
    </source>
</evidence>
<dbReference type="GO" id="GO:0008270">
    <property type="term" value="F:zinc ion binding"/>
    <property type="evidence" value="ECO:0007669"/>
    <property type="project" value="UniProtKB-KW"/>
</dbReference>
<feature type="compositionally biased region" description="Low complexity" evidence="5">
    <location>
        <begin position="324"/>
        <end position="351"/>
    </location>
</feature>
<feature type="compositionally biased region" description="Acidic residues" evidence="5">
    <location>
        <begin position="364"/>
        <end position="387"/>
    </location>
</feature>
<evidence type="ECO:0000313" key="7">
    <source>
        <dbReference type="EMBL" id="CAK0771177.1"/>
    </source>
</evidence>
<keyword evidence="1 4" id="KW-0479">Metal-binding</keyword>
<feature type="compositionally biased region" description="Basic and acidic residues" evidence="5">
    <location>
        <begin position="7"/>
        <end position="20"/>
    </location>
</feature>
<protein>
    <recommendedName>
        <fullName evidence="6">C3H1-type domain-containing protein</fullName>
    </recommendedName>
</protein>
<dbReference type="SUPFAM" id="SSF90229">
    <property type="entry name" value="CCCH zinc finger"/>
    <property type="match status" value="1"/>
</dbReference>
<dbReference type="InterPro" id="IPR000571">
    <property type="entry name" value="Znf_CCCH"/>
</dbReference>
<feature type="zinc finger region" description="C3H1-type" evidence="4">
    <location>
        <begin position="166"/>
        <end position="203"/>
    </location>
</feature>
<dbReference type="Pfam" id="PF16543">
    <property type="entry name" value="DFRP_C"/>
    <property type="match status" value="1"/>
</dbReference>
<feature type="region of interest" description="Disordered" evidence="5">
    <location>
        <begin position="317"/>
        <end position="398"/>
    </location>
</feature>
<keyword evidence="3 4" id="KW-0862">Zinc</keyword>
<evidence type="ECO:0000256" key="2">
    <source>
        <dbReference type="ARBA" id="ARBA00022771"/>
    </source>
</evidence>
<keyword evidence="8" id="KW-1185">Reference proteome</keyword>
<dbReference type="GO" id="GO:0005829">
    <property type="term" value="C:cytosol"/>
    <property type="evidence" value="ECO:0007669"/>
    <property type="project" value="TreeGrafter"/>
</dbReference>
<evidence type="ECO:0000256" key="3">
    <source>
        <dbReference type="ARBA" id="ARBA00022833"/>
    </source>
</evidence>
<dbReference type="GO" id="GO:0003729">
    <property type="term" value="F:mRNA binding"/>
    <property type="evidence" value="ECO:0007669"/>
    <property type="project" value="TreeGrafter"/>
</dbReference>